<proteinExistence type="inferred from homology"/>
<evidence type="ECO:0000256" key="3">
    <source>
        <dbReference type="ARBA" id="ARBA00022692"/>
    </source>
</evidence>
<keyword evidence="4 6" id="KW-1133">Transmembrane helix</keyword>
<dbReference type="PANTHER" id="PTHR38459">
    <property type="entry name" value="PROPHAGE BACTOPRENOL-LINKED GLUCOSE TRANSLOCASE HOMOLOG"/>
    <property type="match status" value="1"/>
</dbReference>
<feature type="transmembrane region" description="Helical" evidence="6">
    <location>
        <begin position="35"/>
        <end position="57"/>
    </location>
</feature>
<dbReference type="InterPro" id="IPR051401">
    <property type="entry name" value="GtrA_CellWall_Glycosyl"/>
</dbReference>
<dbReference type="GO" id="GO:0000271">
    <property type="term" value="P:polysaccharide biosynthetic process"/>
    <property type="evidence" value="ECO:0007669"/>
    <property type="project" value="InterPro"/>
</dbReference>
<organism evidence="8 9">
    <name type="scientific">Pseudomonas gingeri</name>
    <dbReference type="NCBI Taxonomy" id="117681"/>
    <lineage>
        <taxon>Bacteria</taxon>
        <taxon>Pseudomonadati</taxon>
        <taxon>Pseudomonadota</taxon>
        <taxon>Gammaproteobacteria</taxon>
        <taxon>Pseudomonadales</taxon>
        <taxon>Pseudomonadaceae</taxon>
        <taxon>Pseudomonas</taxon>
    </lineage>
</organism>
<comment type="caution">
    <text evidence="8">The sequence shown here is derived from an EMBL/GenBank/DDBJ whole genome shotgun (WGS) entry which is preliminary data.</text>
</comment>
<evidence type="ECO:0000259" key="7">
    <source>
        <dbReference type="Pfam" id="PF04138"/>
    </source>
</evidence>
<protein>
    <submittedName>
        <fullName evidence="8">GtrA family protein</fullName>
    </submittedName>
</protein>
<evidence type="ECO:0000256" key="1">
    <source>
        <dbReference type="ARBA" id="ARBA00004141"/>
    </source>
</evidence>
<keyword evidence="5 6" id="KW-0472">Membrane</keyword>
<evidence type="ECO:0000313" key="9">
    <source>
        <dbReference type="Proteomes" id="UP000582981"/>
    </source>
</evidence>
<comment type="similarity">
    <text evidence="2">Belongs to the GtrA family.</text>
</comment>
<gene>
    <name evidence="8" type="ORF">HX829_32460</name>
</gene>
<feature type="transmembrane region" description="Helical" evidence="6">
    <location>
        <begin position="104"/>
        <end position="122"/>
    </location>
</feature>
<name>A0A7Y8BPJ0_9PSED</name>
<evidence type="ECO:0000256" key="4">
    <source>
        <dbReference type="ARBA" id="ARBA00022989"/>
    </source>
</evidence>
<keyword evidence="3 6" id="KW-0812">Transmembrane</keyword>
<evidence type="ECO:0000256" key="5">
    <source>
        <dbReference type="ARBA" id="ARBA00023136"/>
    </source>
</evidence>
<sequence>MSRHRSFIDLIKFIIGGSINTAFTYGLYFGLQFAIPYQVAYALAFSIGILFSYWFNATIVFKTPVSWKGFFAFPLVYLVQYLISAVLLSLFIERFDIPQSVAPLVVIIATIPITFVLTRWLLRQT</sequence>
<evidence type="ECO:0000256" key="6">
    <source>
        <dbReference type="SAM" id="Phobius"/>
    </source>
</evidence>
<dbReference type="Pfam" id="PF04138">
    <property type="entry name" value="GtrA_DPMS_TM"/>
    <property type="match status" value="1"/>
</dbReference>
<dbReference type="EMBL" id="JACAPU010000056">
    <property type="protein sequence ID" value="NWB51195.1"/>
    <property type="molecule type" value="Genomic_DNA"/>
</dbReference>
<comment type="subcellular location">
    <subcellularLocation>
        <location evidence="1">Membrane</location>
        <topology evidence="1">Multi-pass membrane protein</topology>
    </subcellularLocation>
</comment>
<dbReference type="AlphaFoldDB" id="A0A7Y8BPJ0"/>
<reference evidence="8 9" key="1">
    <citation type="submission" date="2020-04" db="EMBL/GenBank/DDBJ databases">
        <title>Molecular characterization of pseudomonads from Agaricus bisporus reveal novel blotch 2 pathogens in Western Europe.</title>
        <authorList>
            <person name="Taparia T."/>
            <person name="Krijger M."/>
            <person name="Haynes E."/>
            <person name="Elpinstone J.G."/>
            <person name="Noble R."/>
            <person name="Van Der Wolf J."/>
        </authorList>
    </citation>
    <scope>NUCLEOTIDE SEQUENCE [LARGE SCALE GENOMIC DNA]</scope>
    <source>
        <strain evidence="8 9">F1001</strain>
    </source>
</reference>
<feature type="transmembrane region" description="Helical" evidence="6">
    <location>
        <begin position="69"/>
        <end position="92"/>
    </location>
</feature>
<dbReference type="PANTHER" id="PTHR38459:SF1">
    <property type="entry name" value="PROPHAGE BACTOPRENOL-LINKED GLUCOSE TRANSLOCASE HOMOLOG"/>
    <property type="match status" value="1"/>
</dbReference>
<evidence type="ECO:0000313" key="8">
    <source>
        <dbReference type="EMBL" id="NWB51195.1"/>
    </source>
</evidence>
<evidence type="ECO:0000256" key="2">
    <source>
        <dbReference type="ARBA" id="ARBA00009399"/>
    </source>
</evidence>
<feature type="transmembrane region" description="Helical" evidence="6">
    <location>
        <begin position="7"/>
        <end position="29"/>
    </location>
</feature>
<feature type="domain" description="GtrA/DPMS transmembrane" evidence="7">
    <location>
        <begin position="12"/>
        <end position="121"/>
    </location>
</feature>
<accession>A0A7Y8BPJ0</accession>
<dbReference type="InterPro" id="IPR007267">
    <property type="entry name" value="GtrA_DPMS_TM"/>
</dbReference>
<dbReference type="GO" id="GO:0005886">
    <property type="term" value="C:plasma membrane"/>
    <property type="evidence" value="ECO:0007669"/>
    <property type="project" value="TreeGrafter"/>
</dbReference>
<dbReference type="Proteomes" id="UP000582981">
    <property type="component" value="Unassembled WGS sequence"/>
</dbReference>